<evidence type="ECO:0000256" key="5">
    <source>
        <dbReference type="RuleBase" id="RU003792"/>
    </source>
</evidence>
<dbReference type="Gene3D" id="3.30.70.580">
    <property type="entry name" value="Pseudouridine synthase I, catalytic domain, N-terminal subdomain"/>
    <property type="match status" value="1"/>
</dbReference>
<dbReference type="InterPro" id="IPR020095">
    <property type="entry name" value="PsdUridine_synth_TruA_C"/>
</dbReference>
<dbReference type="Pfam" id="PF01416">
    <property type="entry name" value="PseudoU_synth_1"/>
    <property type="match status" value="1"/>
</dbReference>
<evidence type="ECO:0000259" key="6">
    <source>
        <dbReference type="Pfam" id="PF01416"/>
    </source>
</evidence>
<sequence>MEDTVAQTVRVRFDIAYDGTGFHGWARQPGLRTVQGVLETALETILREPVTLTVAGRTDAGVHARGQVAHADLSAQAVATLRDRAGRCPGTVLRTRLAGVLSREYRAAMAAARSSTSGTAANTAGANNAAAPAGTGAAVRLNVPRGVSDVVVRQVRKVPADFDARFSALAREYTYRVCTGPADPLRRHDVLWWGEEPLDVAAMNAAARGLLGTHDFLSYCKPREGATTIRTLQRLDVVELGGGAGQQLLIHARADAFCHSMVRTLVGALLRVGSGARDIEWPWRRLAECNRTGEVVVAPAHPLTLENVIYPEPEGYAQRAQQARQRRDECC</sequence>
<reference evidence="9" key="1">
    <citation type="submission" date="2016-10" db="EMBL/GenBank/DDBJ databases">
        <authorList>
            <person name="Varghese N."/>
        </authorList>
    </citation>
    <scope>NUCLEOTIDE SEQUENCE [LARGE SCALE GENOMIC DNA]</scope>
    <source>
        <strain evidence="9">DSM 20639</strain>
    </source>
</reference>
<dbReference type="InterPro" id="IPR001406">
    <property type="entry name" value="PsdUridine_synth_TruA"/>
</dbReference>
<feature type="domain" description="Pseudouridine synthase I TruA alpha/beta" evidence="6">
    <location>
        <begin position="206"/>
        <end position="311"/>
    </location>
</feature>
<dbReference type="InterPro" id="IPR020094">
    <property type="entry name" value="TruA/RsuA/RluB/E/F_N"/>
</dbReference>
<dbReference type="InterPro" id="IPR020103">
    <property type="entry name" value="PsdUridine_synth_cat_dom_sf"/>
</dbReference>
<evidence type="ECO:0000313" key="9">
    <source>
        <dbReference type="Proteomes" id="UP000182744"/>
    </source>
</evidence>
<gene>
    <name evidence="4" type="primary">truA</name>
    <name evidence="7" type="ORF">R6G71_05200</name>
    <name evidence="8" type="ORF">SAMN05421878_10380</name>
</gene>
<comment type="subunit">
    <text evidence="4">Homodimer.</text>
</comment>
<evidence type="ECO:0000256" key="2">
    <source>
        <dbReference type="ARBA" id="ARBA00022694"/>
    </source>
</evidence>
<dbReference type="GO" id="GO:0031119">
    <property type="term" value="P:tRNA pseudouridine synthesis"/>
    <property type="evidence" value="ECO:0007669"/>
    <property type="project" value="UniProtKB-UniRule"/>
</dbReference>
<evidence type="ECO:0000256" key="3">
    <source>
        <dbReference type="ARBA" id="ARBA00023235"/>
    </source>
</evidence>
<dbReference type="SUPFAM" id="SSF55120">
    <property type="entry name" value="Pseudouridine synthase"/>
    <property type="match status" value="1"/>
</dbReference>
<comment type="function">
    <text evidence="4">Formation of pseudouridine at positions 38, 39 and 40 in the anticodon stem and loop of transfer RNAs.</text>
</comment>
<comment type="catalytic activity">
    <reaction evidence="4 5">
        <text>uridine(38/39/40) in tRNA = pseudouridine(38/39/40) in tRNA</text>
        <dbReference type="Rhea" id="RHEA:22376"/>
        <dbReference type="Rhea" id="RHEA-COMP:10085"/>
        <dbReference type="Rhea" id="RHEA-COMP:10087"/>
        <dbReference type="ChEBI" id="CHEBI:65314"/>
        <dbReference type="ChEBI" id="CHEBI:65315"/>
        <dbReference type="EC" id="5.4.99.12"/>
    </reaction>
</comment>
<comment type="similarity">
    <text evidence="1 4 5">Belongs to the tRNA pseudouridine synthase TruA family.</text>
</comment>
<dbReference type="HAMAP" id="MF_00171">
    <property type="entry name" value="TruA"/>
    <property type="match status" value="1"/>
</dbReference>
<dbReference type="Proteomes" id="UP001273799">
    <property type="component" value="Unassembled WGS sequence"/>
</dbReference>
<keyword evidence="9" id="KW-1185">Reference proteome</keyword>
<keyword evidence="2 4" id="KW-0819">tRNA processing</keyword>
<reference evidence="7" key="3">
    <citation type="submission" date="2023-10" db="EMBL/GenBank/DDBJ databases">
        <title>Whole Genome based description of the genera Actinobaculum and Actinotignum reveals a complex phylogenetic relationship within the species included in the genus Actinotignum.</title>
        <authorList>
            <person name="Jensen C.S."/>
            <person name="Dargis R."/>
            <person name="Kemp M."/>
            <person name="Christensen J.J."/>
        </authorList>
    </citation>
    <scope>NUCLEOTIDE SEQUENCE</scope>
    <source>
        <strain evidence="7">Actinobaculum_suis_CCUG19206T</strain>
    </source>
</reference>
<organism evidence="8 9">
    <name type="scientific">Actinobaculum suis</name>
    <dbReference type="NCBI Taxonomy" id="1657"/>
    <lineage>
        <taxon>Bacteria</taxon>
        <taxon>Bacillati</taxon>
        <taxon>Actinomycetota</taxon>
        <taxon>Actinomycetes</taxon>
        <taxon>Actinomycetales</taxon>
        <taxon>Actinomycetaceae</taxon>
        <taxon>Actinobaculum</taxon>
    </lineage>
</organism>
<dbReference type="GO" id="GO:0160147">
    <property type="term" value="F:tRNA pseudouridine(38-40) synthase activity"/>
    <property type="evidence" value="ECO:0007669"/>
    <property type="project" value="UniProtKB-EC"/>
</dbReference>
<feature type="binding site" evidence="4">
    <location>
        <position position="173"/>
    </location>
    <ligand>
        <name>substrate</name>
    </ligand>
</feature>
<dbReference type="InterPro" id="IPR020097">
    <property type="entry name" value="PsdUridine_synth_TruA_a/b_dom"/>
</dbReference>
<dbReference type="RefSeq" id="WP_074661353.1">
    <property type="nucleotide sequence ID" value="NZ_FNAU01000003.1"/>
</dbReference>
<keyword evidence="3 4" id="KW-0413">Isomerase</keyword>
<proteinExistence type="inferred from homology"/>
<accession>A0A1G7AWM6</accession>
<dbReference type="Gene3D" id="3.30.70.660">
    <property type="entry name" value="Pseudouridine synthase I, catalytic domain, C-terminal subdomain"/>
    <property type="match status" value="1"/>
</dbReference>
<protein>
    <recommendedName>
        <fullName evidence="4">tRNA pseudouridine synthase A</fullName>
        <ecNumber evidence="4">5.4.99.12</ecNumber>
    </recommendedName>
    <alternativeName>
        <fullName evidence="4">tRNA pseudouridine(38-40) synthase</fullName>
    </alternativeName>
    <alternativeName>
        <fullName evidence="4">tRNA pseudouridylate synthase I</fullName>
    </alternativeName>
    <alternativeName>
        <fullName evidence="4">tRNA-uridine isomerase I</fullName>
    </alternativeName>
</protein>
<comment type="caution">
    <text evidence="4">Lacks conserved residue(s) required for the propagation of feature annotation.</text>
</comment>
<dbReference type="EMBL" id="JAWNFU010000002">
    <property type="protein sequence ID" value="MDY5153445.1"/>
    <property type="molecule type" value="Genomic_DNA"/>
</dbReference>
<dbReference type="CDD" id="cd02570">
    <property type="entry name" value="PseudoU_synth_EcTruA"/>
    <property type="match status" value="1"/>
</dbReference>
<dbReference type="Proteomes" id="UP000182744">
    <property type="component" value="Unassembled WGS sequence"/>
</dbReference>
<dbReference type="GO" id="GO:0003723">
    <property type="term" value="F:RNA binding"/>
    <property type="evidence" value="ECO:0007669"/>
    <property type="project" value="InterPro"/>
</dbReference>
<evidence type="ECO:0000256" key="1">
    <source>
        <dbReference type="ARBA" id="ARBA00009375"/>
    </source>
</evidence>
<name>A0A1G7AWM6_9ACTO</name>
<dbReference type="PANTHER" id="PTHR11142">
    <property type="entry name" value="PSEUDOURIDYLATE SYNTHASE"/>
    <property type="match status" value="1"/>
</dbReference>
<reference evidence="8" key="2">
    <citation type="submission" date="2016-10" db="EMBL/GenBank/DDBJ databases">
        <authorList>
            <person name="de Groot N.N."/>
        </authorList>
    </citation>
    <scope>NUCLEOTIDE SEQUENCE [LARGE SCALE GENOMIC DNA]</scope>
    <source>
        <strain evidence="8">DSM 20639</strain>
    </source>
</reference>
<dbReference type="AlphaFoldDB" id="A0A1G7AWM6"/>
<evidence type="ECO:0000313" key="8">
    <source>
        <dbReference type="EMBL" id="SDE18356.1"/>
    </source>
</evidence>
<evidence type="ECO:0000256" key="4">
    <source>
        <dbReference type="HAMAP-Rule" id="MF_00171"/>
    </source>
</evidence>
<feature type="active site" description="Nucleophile" evidence="4">
    <location>
        <position position="59"/>
    </location>
</feature>
<evidence type="ECO:0000313" key="7">
    <source>
        <dbReference type="EMBL" id="MDY5153445.1"/>
    </source>
</evidence>
<dbReference type="PANTHER" id="PTHR11142:SF0">
    <property type="entry name" value="TRNA PSEUDOURIDINE SYNTHASE-LIKE 1"/>
    <property type="match status" value="1"/>
</dbReference>
<dbReference type="EC" id="5.4.99.12" evidence="4"/>
<dbReference type="EMBL" id="FNAU01000003">
    <property type="protein sequence ID" value="SDE18356.1"/>
    <property type="molecule type" value="Genomic_DNA"/>
</dbReference>